<evidence type="ECO:0000313" key="2">
    <source>
        <dbReference type="Proteomes" id="UP000805649"/>
    </source>
</evidence>
<comment type="caution">
    <text evidence="1">The sequence shown here is derived from an EMBL/GenBank/DDBJ whole genome shotgun (WGS) entry which is preliminary data.</text>
</comment>
<evidence type="ECO:0000313" key="1">
    <source>
        <dbReference type="EMBL" id="KAL0942367.1"/>
    </source>
</evidence>
<dbReference type="EMBL" id="VUJX02000001">
    <property type="protein sequence ID" value="KAL0942367.1"/>
    <property type="molecule type" value="Genomic_DNA"/>
</dbReference>
<name>A0ACC3ZEM8_COLTU</name>
<keyword evidence="2" id="KW-1185">Reference proteome</keyword>
<organism evidence="1 2">
    <name type="scientific">Colletotrichum truncatum</name>
    <name type="common">Anthracnose fungus</name>
    <name type="synonym">Colletotrichum capsici</name>
    <dbReference type="NCBI Taxonomy" id="5467"/>
    <lineage>
        <taxon>Eukaryota</taxon>
        <taxon>Fungi</taxon>
        <taxon>Dikarya</taxon>
        <taxon>Ascomycota</taxon>
        <taxon>Pezizomycotina</taxon>
        <taxon>Sordariomycetes</taxon>
        <taxon>Hypocreomycetidae</taxon>
        <taxon>Glomerellales</taxon>
        <taxon>Glomerellaceae</taxon>
        <taxon>Colletotrichum</taxon>
        <taxon>Colletotrichum truncatum species complex</taxon>
    </lineage>
</organism>
<dbReference type="Proteomes" id="UP000805649">
    <property type="component" value="Unassembled WGS sequence"/>
</dbReference>
<gene>
    <name evidence="1" type="ORF">CTRU02_200253</name>
</gene>
<sequence>MQITNIFVAALAAGSATAASVSSRAARRSAPASCQRFGANEALFSASVSGDYDQTQSLSFNVGPTSAGPCSLIGQFNQGFPIRVKNPEHSRLDVRNADGALIGSFPPLKLETTDGVLYTVAETTVVTINSFACQPTFDFEFSLANDAGIDDYAFVFFERNTEGGFFIQAGDQCNQ</sequence>
<protein>
    <submittedName>
        <fullName evidence="1">Uncharacterized protein</fullName>
    </submittedName>
</protein>
<proteinExistence type="predicted"/>
<reference evidence="1 2" key="1">
    <citation type="journal article" date="2020" name="Phytopathology">
        <title>Genome Sequence Resources of Colletotrichum truncatum, C. plurivorum, C. musicola, and C. sojae: Four Species Pathogenic to Soybean (Glycine max).</title>
        <authorList>
            <person name="Rogerio F."/>
            <person name="Boufleur T.R."/>
            <person name="Ciampi-Guillardi M."/>
            <person name="Sukno S.A."/>
            <person name="Thon M.R."/>
            <person name="Massola Junior N.S."/>
            <person name="Baroncelli R."/>
        </authorList>
    </citation>
    <scope>NUCLEOTIDE SEQUENCE [LARGE SCALE GENOMIC DNA]</scope>
    <source>
        <strain evidence="1 2">CMES1059</strain>
    </source>
</reference>
<accession>A0ACC3ZEM8</accession>